<dbReference type="Proteomes" id="UP000003515">
    <property type="component" value="Unassembled WGS sequence"/>
</dbReference>
<dbReference type="RefSeq" id="WP_004409643.1">
    <property type="nucleotide sequence ID" value="NZ_ACZV01000001.1"/>
</dbReference>
<dbReference type="eggNOG" id="COG0248">
    <property type="taxonomic scope" value="Bacteria"/>
</dbReference>
<organism evidence="6 7">
    <name type="scientific">Vibrio orientalis CIP 102891 = ATCC 33934</name>
    <dbReference type="NCBI Taxonomy" id="675816"/>
    <lineage>
        <taxon>Bacteria</taxon>
        <taxon>Pseudomonadati</taxon>
        <taxon>Pseudomonadota</taxon>
        <taxon>Gammaproteobacteria</taxon>
        <taxon>Vibrionales</taxon>
        <taxon>Vibrionaceae</taxon>
        <taxon>Vibrio</taxon>
        <taxon>Vibrio oreintalis group</taxon>
    </lineage>
</organism>
<sequence>MSQAVSSPLYAAIDLGSNSFHMLVVRHIDGSIQTMAKIKRKVRLAAGLDDSNALSQEAMQRGWDCLSLFAERLQDIPTENIRIVGTATLRTATNVDVFLDKANQILGHKIEVIDGEEEAATIYKGVAHTSGGSGRRLVVDIGGASTELIIGEGFEAKALTSLKMGCVTWLERHFKDRQLTATNFNNAIQAAKETLQPILEQYTEIGWDVCVGASGTVQALQEIMLAQGMDEVITHAKLKRLQKQAMRADHLEELEIEGLTLERALVFPSGLSILIAIFELLEIDSMTLAGGALREGLVYEMVDELKQDDIRARTIASVQSRYQIDAIYAKQVAKMAAKLLSECQDDWIAESQGDVLLETAAKLHEIGLTIDFKQGGAHSAYLLQHLDLPGYTRAQKHLLGELARRYREQLTSLPEQHALSSTSAKRVLRLLRLAVLLTHRRNPDLEPNISLSSADDKLTLTIKSQWLQANPLTAAELETEANRQSDIGWPLSVVEY</sequence>
<keyword evidence="1 2" id="KW-0378">Hydrolase</keyword>
<dbReference type="SUPFAM" id="SSF53067">
    <property type="entry name" value="Actin-like ATPase domain"/>
    <property type="match status" value="2"/>
</dbReference>
<proteinExistence type="inferred from homology"/>
<dbReference type="CDD" id="cd24117">
    <property type="entry name" value="ASKHA_NBD_EcGppA-like"/>
    <property type="match status" value="1"/>
</dbReference>
<dbReference type="EMBL" id="ACZV01000001">
    <property type="protein sequence ID" value="EEX95536.1"/>
    <property type="molecule type" value="Genomic_DNA"/>
</dbReference>
<dbReference type="GO" id="GO:0015970">
    <property type="term" value="P:guanosine tetraphosphate biosynthetic process"/>
    <property type="evidence" value="ECO:0007669"/>
    <property type="project" value="UniProtKB-UniRule"/>
</dbReference>
<dbReference type="PATRIC" id="fig|675816.5.peg.2826"/>
<feature type="domain" description="Ppx/GppA phosphatase N-terminal" evidence="3">
    <location>
        <begin position="23"/>
        <end position="303"/>
    </location>
</feature>
<reference evidence="6" key="2">
    <citation type="submission" date="2011-08" db="EMBL/GenBank/DDBJ databases">
        <authorList>
            <person name="Hoffman M."/>
            <person name="Strain E.A."/>
            <person name="Brown E."/>
            <person name="Allard M.W."/>
        </authorList>
    </citation>
    <scope>NUCLEOTIDE SEQUENCE</scope>
    <source>
        <strain evidence="6">CIP 102891</strain>
    </source>
</reference>
<evidence type="ECO:0000259" key="3">
    <source>
        <dbReference type="Pfam" id="PF02541"/>
    </source>
</evidence>
<comment type="caution">
    <text evidence="6">The sequence shown here is derived from an EMBL/GenBank/DDBJ whole genome shotgun (WGS) entry which is preliminary data.</text>
</comment>
<dbReference type="Pfam" id="PF21447">
    <property type="entry name" value="Ppx-GppA_III"/>
    <property type="match status" value="1"/>
</dbReference>
<dbReference type="Gene3D" id="3.30.420.40">
    <property type="match status" value="1"/>
</dbReference>
<evidence type="ECO:0000313" key="7">
    <source>
        <dbReference type="Proteomes" id="UP000002817"/>
    </source>
</evidence>
<dbReference type="InterPro" id="IPR050273">
    <property type="entry name" value="GppA/Ppx_hydrolase"/>
</dbReference>
<dbReference type="PANTHER" id="PTHR30005:SF0">
    <property type="entry name" value="RETROGRADE REGULATION PROTEIN 2"/>
    <property type="match status" value="1"/>
</dbReference>
<dbReference type="FunFam" id="3.30.420.150:FF:000001">
    <property type="entry name" value="Guanosine-5'-triphosphate,3'-diphosphate pyrophosphatase"/>
    <property type="match status" value="1"/>
</dbReference>
<comment type="pathway">
    <text evidence="2">Purine metabolism; ppGpp biosynthesis; ppGpp from GTP: step 2/2.</text>
</comment>
<dbReference type="STRING" id="675816.VIA_000068"/>
<reference evidence="5 8" key="1">
    <citation type="submission" date="2009-10" db="EMBL/GenBank/DDBJ databases">
        <authorList>
            <consortium name="Los Alamos National Laboratory (LANL)"/>
            <consortium name="National Microbial Pathogen Data Resource (NMPDR)"/>
            <person name="Munk A.C."/>
            <person name="Chertkov O."/>
            <person name="Tapia R."/>
            <person name="Green L."/>
            <person name="Rogers Y."/>
            <person name="Detter J.C."/>
            <person name="Bruce D."/>
            <person name="Brettin T.S."/>
            <person name="Colwell R.R."/>
            <person name="Huq A."/>
            <person name="Grim C.J."/>
            <person name="Hasan N.A."/>
            <person name="Bartels D."/>
            <person name="Vonstein V."/>
        </authorList>
    </citation>
    <scope>NUCLEOTIDE SEQUENCE [LARGE SCALE GENOMIC DNA]</scope>
    <source>
        <strain evidence="5 8">CIP 102891</strain>
    </source>
</reference>
<protein>
    <recommendedName>
        <fullName evidence="2">Guanosine-5'-triphosphate,3'-diphosphate pyrophosphatase</fullName>
        <ecNumber evidence="2">3.6.1.40</ecNumber>
    </recommendedName>
    <alternativeName>
        <fullName evidence="2">Guanosine pentaphosphate phosphohydrolase</fullName>
    </alternativeName>
    <alternativeName>
        <fullName evidence="2">pppGpp-5'-phosphohydrolase</fullName>
    </alternativeName>
</protein>
<dbReference type="AlphaFoldDB" id="C9QBX0"/>
<dbReference type="GO" id="GO:0008894">
    <property type="term" value="F:guanosine-5'-triphosphate,3'-diphosphate diphosphatase activity"/>
    <property type="evidence" value="ECO:0007669"/>
    <property type="project" value="UniProtKB-UniRule"/>
</dbReference>
<dbReference type="Proteomes" id="UP000002817">
    <property type="component" value="Unassembled WGS sequence"/>
</dbReference>
<dbReference type="Gene3D" id="3.30.420.150">
    <property type="entry name" value="Exopolyphosphatase. Domain 2"/>
    <property type="match status" value="1"/>
</dbReference>
<dbReference type="GO" id="GO:0015974">
    <property type="term" value="P:guanosine pentaphosphate catabolic process"/>
    <property type="evidence" value="ECO:0007669"/>
    <property type="project" value="InterPro"/>
</dbReference>
<comment type="similarity">
    <text evidence="2">Belongs to the GppA/Ppx family. GppA subfamily.</text>
</comment>
<dbReference type="Gene3D" id="1.10.3210.10">
    <property type="entry name" value="Hypothetical protein af1432"/>
    <property type="match status" value="1"/>
</dbReference>
<dbReference type="HAMAP" id="MF_01550">
    <property type="entry name" value="GppA"/>
    <property type="match status" value="1"/>
</dbReference>
<dbReference type="PANTHER" id="PTHR30005">
    <property type="entry name" value="EXOPOLYPHOSPHATASE"/>
    <property type="match status" value="1"/>
</dbReference>
<comment type="function">
    <text evidence="2">Catalyzes the conversion of pppGpp to ppGpp. Guanosine pentaphosphate (pppGpp) is a cytoplasmic signaling molecule which together with ppGpp controls the 'stringent response', an adaptive process that allows bacteria to respond to amino acid starvation, resulting in the coordinated regulation of numerous cellular activities.</text>
</comment>
<dbReference type="InterPro" id="IPR030673">
    <property type="entry name" value="PyroPPase_GppA_Ppx"/>
</dbReference>
<accession>C9QBX0</accession>
<dbReference type="NCBIfam" id="NF008260">
    <property type="entry name" value="PRK11031.1"/>
    <property type="match status" value="1"/>
</dbReference>
<evidence type="ECO:0000313" key="8">
    <source>
        <dbReference type="Proteomes" id="UP000003515"/>
    </source>
</evidence>
<dbReference type="InterPro" id="IPR048950">
    <property type="entry name" value="Ppx_GppA_C"/>
</dbReference>
<reference evidence="6 7" key="3">
    <citation type="journal article" date="2012" name="Int. J. Syst. Evol. Microbiol.">
        <title>Vibrio caribbeanicus sp. nov., isolated from the marine sponge Scleritoderma cyanea.</title>
        <authorList>
            <person name="Hoffmann M."/>
            <person name="Monday S.R."/>
            <person name="Allard M.W."/>
            <person name="Strain E.A."/>
            <person name="Whittaker P."/>
            <person name="Naum M."/>
            <person name="McCarthy P.J."/>
            <person name="Lopez J.V."/>
            <person name="Fischer M."/>
            <person name="Brown E.W."/>
        </authorList>
    </citation>
    <scope>NUCLEOTIDE SEQUENCE [LARGE SCALE GENOMIC DNA]</scope>
    <source>
        <strain evidence="6">CIP 102891</strain>
        <strain evidence="7">CIP 102891 / ATCC 33934</strain>
    </source>
</reference>
<evidence type="ECO:0000259" key="4">
    <source>
        <dbReference type="Pfam" id="PF21447"/>
    </source>
</evidence>
<dbReference type="EMBL" id="AFWH01000037">
    <property type="protein sequence ID" value="EGU48658.1"/>
    <property type="molecule type" value="Genomic_DNA"/>
</dbReference>
<dbReference type="SUPFAM" id="SSF109604">
    <property type="entry name" value="HD-domain/PDEase-like"/>
    <property type="match status" value="1"/>
</dbReference>
<dbReference type="InterPro" id="IPR043129">
    <property type="entry name" value="ATPase_NBD"/>
</dbReference>
<gene>
    <name evidence="2" type="primary">gppA</name>
    <name evidence="5" type="ORF">VIA_000068</name>
    <name evidence="6" type="ORF">VIOR3934_17257</name>
</gene>
<dbReference type="OrthoDB" id="9793035at2"/>
<dbReference type="InterPro" id="IPR023709">
    <property type="entry name" value="Guo-5TP_3DP_PyrP"/>
</dbReference>
<keyword evidence="8" id="KW-1185">Reference proteome</keyword>
<evidence type="ECO:0000256" key="2">
    <source>
        <dbReference type="HAMAP-Rule" id="MF_01550"/>
    </source>
</evidence>
<evidence type="ECO:0000256" key="1">
    <source>
        <dbReference type="ARBA" id="ARBA00022801"/>
    </source>
</evidence>
<dbReference type="GO" id="GO:0015949">
    <property type="term" value="P:nucleobase-containing small molecule interconversion"/>
    <property type="evidence" value="ECO:0007669"/>
    <property type="project" value="TreeGrafter"/>
</dbReference>
<dbReference type="FunFam" id="3.30.420.40:FF:000023">
    <property type="entry name" value="Guanosine-5'-triphosphate,3'-diphosphate pyrophosphatase"/>
    <property type="match status" value="1"/>
</dbReference>
<evidence type="ECO:0000313" key="6">
    <source>
        <dbReference type="EMBL" id="EGU48658.1"/>
    </source>
</evidence>
<dbReference type="UniPathway" id="UPA00908">
    <property type="reaction ID" value="UER00885"/>
</dbReference>
<comment type="catalytic activity">
    <reaction evidence="2">
        <text>guanosine 3'-diphosphate 5'-triphosphate + H2O = guanosine 3',5'-bis(diphosphate) + phosphate + H(+)</text>
        <dbReference type="Rhea" id="RHEA:13073"/>
        <dbReference type="ChEBI" id="CHEBI:15377"/>
        <dbReference type="ChEBI" id="CHEBI:15378"/>
        <dbReference type="ChEBI" id="CHEBI:43474"/>
        <dbReference type="ChEBI" id="CHEBI:77828"/>
        <dbReference type="ChEBI" id="CHEBI:142410"/>
        <dbReference type="EC" id="3.6.1.40"/>
    </reaction>
</comment>
<feature type="domain" description="Ppx/GppA phosphatase C-terminal" evidence="4">
    <location>
        <begin position="310"/>
        <end position="480"/>
    </location>
</feature>
<dbReference type="InterPro" id="IPR003695">
    <property type="entry name" value="Ppx_GppA_N"/>
</dbReference>
<evidence type="ECO:0000313" key="5">
    <source>
        <dbReference type="EMBL" id="EEX95536.1"/>
    </source>
</evidence>
<dbReference type="Pfam" id="PF02541">
    <property type="entry name" value="Ppx-GppA"/>
    <property type="match status" value="1"/>
</dbReference>
<dbReference type="PIRSF" id="PIRSF001267">
    <property type="entry name" value="Pyrophosphatase_GppA_Ppx"/>
    <property type="match status" value="1"/>
</dbReference>
<name>C9QBX0_VIBOR</name>
<dbReference type="EC" id="3.6.1.40" evidence="2"/>